<comment type="caution">
    <text evidence="2">The sequence shown here is derived from an EMBL/GenBank/DDBJ whole genome shotgun (WGS) entry which is preliminary data.</text>
</comment>
<keyword evidence="3" id="KW-1185">Reference proteome</keyword>
<organism evidence="2 3">
    <name type="scientific">Sphingobacterium bovistauri</name>
    <dbReference type="NCBI Taxonomy" id="2781959"/>
    <lineage>
        <taxon>Bacteria</taxon>
        <taxon>Pseudomonadati</taxon>
        <taxon>Bacteroidota</taxon>
        <taxon>Sphingobacteriia</taxon>
        <taxon>Sphingobacteriales</taxon>
        <taxon>Sphingobacteriaceae</taxon>
        <taxon>Sphingobacterium</taxon>
    </lineage>
</organism>
<dbReference type="RefSeq" id="WP_225552820.1">
    <property type="nucleotide sequence ID" value="NZ_JADEYP010000014.1"/>
</dbReference>
<dbReference type="EMBL" id="JADEYP010000014">
    <property type="protein sequence ID" value="MCA5005257.1"/>
    <property type="molecule type" value="Genomic_DNA"/>
</dbReference>
<evidence type="ECO:0000256" key="1">
    <source>
        <dbReference type="SAM" id="Phobius"/>
    </source>
</evidence>
<feature type="transmembrane region" description="Helical" evidence="1">
    <location>
        <begin position="20"/>
        <end position="41"/>
    </location>
</feature>
<sequence>MKILTDLLIKEIGRQPAKYIMVLILMALASFTLFNLFYAIVNFMIGLQKTFHQEFNQSNLGKNPVMYFIDNASNLRNMLHLLFYFAGVILYAVFIYKFKI</sequence>
<accession>A0ABS7Z539</accession>
<evidence type="ECO:0000313" key="3">
    <source>
        <dbReference type="Proteomes" id="UP001165302"/>
    </source>
</evidence>
<dbReference type="Proteomes" id="UP001165302">
    <property type="component" value="Unassembled WGS sequence"/>
</dbReference>
<keyword evidence="1" id="KW-0812">Transmembrane</keyword>
<protein>
    <submittedName>
        <fullName evidence="2">Uncharacterized protein</fullName>
    </submittedName>
</protein>
<keyword evidence="1" id="KW-0472">Membrane</keyword>
<gene>
    <name evidence="2" type="ORF">IPZ78_08840</name>
</gene>
<reference evidence="2" key="1">
    <citation type="submission" date="2020-10" db="EMBL/GenBank/DDBJ databases">
        <authorList>
            <person name="Lu T."/>
            <person name="Wang Q."/>
            <person name="Han X."/>
        </authorList>
    </citation>
    <scope>NUCLEOTIDE SEQUENCE</scope>
    <source>
        <strain evidence="2">WQ 366</strain>
    </source>
</reference>
<name>A0ABS7Z539_9SPHI</name>
<evidence type="ECO:0000313" key="2">
    <source>
        <dbReference type="EMBL" id="MCA5005257.1"/>
    </source>
</evidence>
<keyword evidence="1" id="KW-1133">Transmembrane helix</keyword>
<feature type="transmembrane region" description="Helical" evidence="1">
    <location>
        <begin position="78"/>
        <end position="96"/>
    </location>
</feature>
<proteinExistence type="predicted"/>